<sequence length="104" mass="11978">MATFDSPIANSTGSSSLDSVKNWDHIDCPCGIKARIYTSWSLNNLGRRFYTCSKRKAGGGCDFFEWYDLDFTGRAKTVITDLNHRRIFLEEKMRLVEEDLEKKT</sequence>
<evidence type="ECO:0000313" key="8">
    <source>
        <dbReference type="Proteomes" id="UP001237642"/>
    </source>
</evidence>
<comment type="caution">
    <text evidence="7">The sequence shown here is derived from an EMBL/GenBank/DDBJ whole genome shotgun (WGS) entry which is preliminary data.</text>
</comment>
<dbReference type="PANTHER" id="PTHR33248">
    <property type="entry name" value="ZINC ION-BINDING PROTEIN"/>
    <property type="match status" value="1"/>
</dbReference>
<evidence type="ECO:0000256" key="3">
    <source>
        <dbReference type="ARBA" id="ARBA00022833"/>
    </source>
</evidence>
<accession>A0AAD8IID3</accession>
<proteinExistence type="predicted"/>
<keyword evidence="3" id="KW-0862">Zinc</keyword>
<dbReference type="EMBL" id="JAUIZM010000005">
    <property type="protein sequence ID" value="KAK1384972.1"/>
    <property type="molecule type" value="Genomic_DNA"/>
</dbReference>
<evidence type="ECO:0000256" key="1">
    <source>
        <dbReference type="ARBA" id="ARBA00022723"/>
    </source>
</evidence>
<feature type="region of interest" description="Disordered" evidence="5">
    <location>
        <begin position="1"/>
        <end position="22"/>
    </location>
</feature>
<reference evidence="7" key="2">
    <citation type="submission" date="2023-05" db="EMBL/GenBank/DDBJ databases">
        <authorList>
            <person name="Schelkunov M.I."/>
        </authorList>
    </citation>
    <scope>NUCLEOTIDE SEQUENCE</scope>
    <source>
        <strain evidence="7">Hsosn_3</strain>
        <tissue evidence="7">Leaf</tissue>
    </source>
</reference>
<dbReference type="Pfam" id="PF06839">
    <property type="entry name" value="Zn_ribbon_GRF"/>
    <property type="match status" value="1"/>
</dbReference>
<reference evidence="7" key="1">
    <citation type="submission" date="2023-02" db="EMBL/GenBank/DDBJ databases">
        <title>Genome of toxic invasive species Heracleum sosnowskyi carries increased number of genes despite the absence of recent whole-genome duplications.</title>
        <authorList>
            <person name="Schelkunov M."/>
            <person name="Shtratnikova V."/>
            <person name="Makarenko M."/>
            <person name="Klepikova A."/>
            <person name="Omelchenko D."/>
            <person name="Novikova G."/>
            <person name="Obukhova E."/>
            <person name="Bogdanov V."/>
            <person name="Penin A."/>
            <person name="Logacheva M."/>
        </authorList>
    </citation>
    <scope>NUCLEOTIDE SEQUENCE</scope>
    <source>
        <strain evidence="7">Hsosn_3</strain>
        <tissue evidence="7">Leaf</tissue>
    </source>
</reference>
<evidence type="ECO:0000259" key="6">
    <source>
        <dbReference type="PROSITE" id="PS51999"/>
    </source>
</evidence>
<evidence type="ECO:0000256" key="4">
    <source>
        <dbReference type="PROSITE-ProRule" id="PRU01343"/>
    </source>
</evidence>
<gene>
    <name evidence="7" type="ORF">POM88_022707</name>
</gene>
<evidence type="ECO:0000256" key="2">
    <source>
        <dbReference type="ARBA" id="ARBA00022771"/>
    </source>
</evidence>
<dbReference type="PROSITE" id="PS51999">
    <property type="entry name" value="ZF_GRF"/>
    <property type="match status" value="1"/>
</dbReference>
<evidence type="ECO:0000256" key="5">
    <source>
        <dbReference type="SAM" id="MobiDB-lite"/>
    </source>
</evidence>
<keyword evidence="1" id="KW-0479">Metal-binding</keyword>
<evidence type="ECO:0000313" key="7">
    <source>
        <dbReference type="EMBL" id="KAK1384972.1"/>
    </source>
</evidence>
<protein>
    <submittedName>
        <fullName evidence="7">GRF-type domain-containing protein</fullName>
    </submittedName>
</protein>
<dbReference type="AlphaFoldDB" id="A0AAD8IID3"/>
<feature type="domain" description="GRF-type" evidence="6">
    <location>
        <begin position="28"/>
        <end position="70"/>
    </location>
</feature>
<name>A0AAD8IID3_9APIA</name>
<dbReference type="Proteomes" id="UP001237642">
    <property type="component" value="Unassembled WGS sequence"/>
</dbReference>
<keyword evidence="8" id="KW-1185">Reference proteome</keyword>
<feature type="compositionally biased region" description="Polar residues" evidence="5">
    <location>
        <begin position="8"/>
        <end position="19"/>
    </location>
</feature>
<dbReference type="GO" id="GO:0008270">
    <property type="term" value="F:zinc ion binding"/>
    <property type="evidence" value="ECO:0007669"/>
    <property type="project" value="UniProtKB-KW"/>
</dbReference>
<keyword evidence="2 4" id="KW-0863">Zinc-finger</keyword>
<dbReference type="InterPro" id="IPR010666">
    <property type="entry name" value="Znf_GRF"/>
</dbReference>
<organism evidence="7 8">
    <name type="scientific">Heracleum sosnowskyi</name>
    <dbReference type="NCBI Taxonomy" id="360622"/>
    <lineage>
        <taxon>Eukaryota</taxon>
        <taxon>Viridiplantae</taxon>
        <taxon>Streptophyta</taxon>
        <taxon>Embryophyta</taxon>
        <taxon>Tracheophyta</taxon>
        <taxon>Spermatophyta</taxon>
        <taxon>Magnoliopsida</taxon>
        <taxon>eudicotyledons</taxon>
        <taxon>Gunneridae</taxon>
        <taxon>Pentapetalae</taxon>
        <taxon>asterids</taxon>
        <taxon>campanulids</taxon>
        <taxon>Apiales</taxon>
        <taxon>Apiaceae</taxon>
        <taxon>Apioideae</taxon>
        <taxon>apioid superclade</taxon>
        <taxon>Tordylieae</taxon>
        <taxon>Tordyliinae</taxon>
        <taxon>Heracleum</taxon>
    </lineage>
</organism>